<evidence type="ECO:0000313" key="3">
    <source>
        <dbReference type="Proteomes" id="UP000240542"/>
    </source>
</evidence>
<proteinExistence type="predicted"/>
<dbReference type="InterPro" id="IPR025327">
    <property type="entry name" value="DUF4233"/>
</dbReference>
<name>A0A2P8DUA3_9ACTN</name>
<evidence type="ECO:0000256" key="1">
    <source>
        <dbReference type="SAM" id="Phobius"/>
    </source>
</evidence>
<organism evidence="2 3">
    <name type="scientific">Murinocardiopsis flavida</name>
    <dbReference type="NCBI Taxonomy" id="645275"/>
    <lineage>
        <taxon>Bacteria</taxon>
        <taxon>Bacillati</taxon>
        <taxon>Actinomycetota</taxon>
        <taxon>Actinomycetes</taxon>
        <taxon>Streptosporangiales</taxon>
        <taxon>Nocardiopsidaceae</taxon>
        <taxon>Murinocardiopsis</taxon>
    </lineage>
</organism>
<keyword evidence="1" id="KW-0812">Transmembrane</keyword>
<feature type="transmembrane region" description="Helical" evidence="1">
    <location>
        <begin position="29"/>
        <end position="51"/>
    </location>
</feature>
<protein>
    <submittedName>
        <fullName evidence="2">Uncharacterized protein DUF4233</fullName>
    </submittedName>
</protein>
<keyword evidence="3" id="KW-1185">Reference proteome</keyword>
<dbReference type="EMBL" id="PYGA01000001">
    <property type="protein sequence ID" value="PSL00785.1"/>
    <property type="molecule type" value="Genomic_DNA"/>
</dbReference>
<gene>
    <name evidence="2" type="ORF">CLV63_101261</name>
</gene>
<comment type="caution">
    <text evidence="2">The sequence shown here is derived from an EMBL/GenBank/DDBJ whole genome shotgun (WGS) entry which is preliminary data.</text>
</comment>
<keyword evidence="1" id="KW-1133">Transmembrane helix</keyword>
<dbReference type="OrthoDB" id="3267755at2"/>
<dbReference type="RefSeq" id="WP_106580973.1">
    <property type="nucleotide sequence ID" value="NZ_PYGA01000001.1"/>
</dbReference>
<reference evidence="2 3" key="1">
    <citation type="submission" date="2018-03" db="EMBL/GenBank/DDBJ databases">
        <title>Genomic Encyclopedia of Archaeal and Bacterial Type Strains, Phase II (KMG-II): from individual species to whole genera.</title>
        <authorList>
            <person name="Goeker M."/>
        </authorList>
    </citation>
    <scope>NUCLEOTIDE SEQUENCE [LARGE SCALE GENOMIC DNA]</scope>
    <source>
        <strain evidence="2 3">DSM 45312</strain>
    </source>
</reference>
<accession>A0A2P8DUA3</accession>
<evidence type="ECO:0000313" key="2">
    <source>
        <dbReference type="EMBL" id="PSL00785.1"/>
    </source>
</evidence>
<dbReference type="AlphaFoldDB" id="A0A2P8DUA3"/>
<feature type="transmembrane region" description="Helical" evidence="1">
    <location>
        <begin position="63"/>
        <end position="91"/>
    </location>
</feature>
<dbReference type="Proteomes" id="UP000240542">
    <property type="component" value="Unassembled WGS sequence"/>
</dbReference>
<dbReference type="Pfam" id="PF14017">
    <property type="entry name" value="DUF4233"/>
    <property type="match status" value="1"/>
</dbReference>
<keyword evidence="1" id="KW-0472">Membrane</keyword>
<sequence length="115" mass="11834">MRTICAVVLVLESVAIGLAIPVAIMQGGVAPGVAGLVWGGMAVAAVLLAGLQRKHGWAHAGGWVLQAAFLVSSFAVPMLWIVAAIFAGLWVTGFMLGRSTDAIERQRAEAVPAAE</sequence>